<dbReference type="InterPro" id="IPR021819">
    <property type="entry name" value="Far11/STRP_C"/>
</dbReference>
<name>A0AAN6EMF0_EXODE</name>
<dbReference type="Pfam" id="PF07923">
    <property type="entry name" value="N1221"/>
    <property type="match status" value="1"/>
</dbReference>
<evidence type="ECO:0000313" key="5">
    <source>
        <dbReference type="Proteomes" id="UP001161757"/>
    </source>
</evidence>
<feature type="domain" description="Far11/STRP C-terminal" evidence="3">
    <location>
        <begin position="539"/>
        <end position="1073"/>
    </location>
</feature>
<feature type="compositionally biased region" description="Low complexity" evidence="1">
    <location>
        <begin position="817"/>
        <end position="830"/>
    </location>
</feature>
<protein>
    <submittedName>
        <fullName evidence="4">Factor arrest protein 11</fullName>
    </submittedName>
</protein>
<feature type="region of interest" description="Disordered" evidence="1">
    <location>
        <begin position="1124"/>
        <end position="1155"/>
    </location>
</feature>
<dbReference type="Proteomes" id="UP001161757">
    <property type="component" value="Unassembled WGS sequence"/>
</dbReference>
<sequence length="1168" mass="130375">MASDPPKPQPQQLFVRADEVDSGTSILSPSNEVPLSALSPSDAGPPGPRPKAPPRPLLRREGSAPPPPPPSQPPPAPPPHTSTDPTDSLSLPQLRQLVGQFPKTEQRAYAFQYRDTDSFESEIDEWFHYTELEQDREYLLASLEAFEQKWKHFCQSEQLPEEVTWIDVNDDQRVQFISDLVQDLQHGDYLARVEALSCLYFVLTGAWTTTSGLVDEEAAREDGGHPQTENDRVNASQIQWMHKGADIVQKSSIIPHLYSCWIKAASVTDSAPNPPNTDGDEIYDGVLGENEYRELSLCLSCFYLLVESARVRIETESGLSIRQTISSLQPNFLAFLVSMISRLRWDDSYNIPLMHALLLFWKSLLLVFGDVTKDLEQIREILQPRVEPFSAEAAHPVLTASPLDYHMFRQEITSKYPAYNPPLPLIPLEIDQKTILPPPPQVSKTEAIPGVPGQGFGAAGTHRSIFHQPVHIATPAPSPPPSPIGPGGKAGKKQNYQTNQNFPFLYPPSDGSCDITGGRGSTELQDMLADKKWESNDVPRSIVEAGELFASRMRMTRAMRQLWQERDLFMKYERGWTGDLSHVQNADSNGLHSKEEEDIDSLSDPVLRSRMDAVEDFFREALPDLQSLVIVMMKVMLTNVQDIALRNGGFQDPAQASGLNRSKMNANMTTNQSLPMPPPPPRPADMTLEDLDNVRSREISQKAVSGAIFLMLKWFKMSHVLKFEYLTQLLLDSNYVQLTLKYFAHQNLEDLVAFKYDRDDLSFWHYCQVHSDHPPLSPTGPDEKSETSSVDEAMPPPISRHRRSPTAKSELQGAVPEQNAAAQEQGAEAQRPSVDELGNPLGPVPTTPITEYSFRQFQTAIHLLRILQKVTRGKSHRILFLVQFKSSQILRRILRVPDPTLRLYVLKLFKSQVPYCGRKWRQSNMRVITAIYLHCRPDLRDEWLAGMHDANVEGEVDEAVPLEWALRGLTFWWQKRTYPGMMRRRKRGGKAKTKKSEPAPASKSAEAGLASRLATMAESAEVDLDNLAEADISELKLDDNLINDDVDDLDDEEEDQGGQEIEDEERDFFQRELDALGWGLAGVRLAEGSEDVAFGEEASTGANGAGGYPLVNGGTNFSMGSEHVGTAGMGTGTPSTPIVPQAQSQPQSQPAPQWVMADAASLETWQNS</sequence>
<reference evidence="4" key="1">
    <citation type="submission" date="2023-01" db="EMBL/GenBank/DDBJ databases">
        <title>Exophiala dermititidis isolated from Cystic Fibrosis Patient.</title>
        <authorList>
            <person name="Kurbessoian T."/>
            <person name="Crocker A."/>
            <person name="Murante D."/>
            <person name="Hogan D.A."/>
            <person name="Stajich J.E."/>
        </authorList>
    </citation>
    <scope>NUCLEOTIDE SEQUENCE</scope>
    <source>
        <strain evidence="4">Ex8</strain>
    </source>
</reference>
<organism evidence="4 5">
    <name type="scientific">Exophiala dermatitidis</name>
    <name type="common">Black yeast-like fungus</name>
    <name type="synonym">Wangiella dermatitidis</name>
    <dbReference type="NCBI Taxonomy" id="5970"/>
    <lineage>
        <taxon>Eukaryota</taxon>
        <taxon>Fungi</taxon>
        <taxon>Dikarya</taxon>
        <taxon>Ascomycota</taxon>
        <taxon>Pezizomycotina</taxon>
        <taxon>Eurotiomycetes</taxon>
        <taxon>Chaetothyriomycetidae</taxon>
        <taxon>Chaetothyriales</taxon>
        <taxon>Herpotrichiellaceae</taxon>
        <taxon>Exophiala</taxon>
    </lineage>
</organism>
<evidence type="ECO:0000259" key="2">
    <source>
        <dbReference type="SMART" id="SM01292"/>
    </source>
</evidence>
<dbReference type="GO" id="GO:0007010">
    <property type="term" value="P:cytoskeleton organization"/>
    <property type="evidence" value="ECO:0007669"/>
    <property type="project" value="TreeGrafter"/>
</dbReference>
<gene>
    <name evidence="4" type="primary">FAR11</name>
    <name evidence="4" type="ORF">HRR80_007820</name>
</gene>
<dbReference type="Pfam" id="PF11882">
    <property type="entry name" value="DUF3402"/>
    <property type="match status" value="1"/>
</dbReference>
<evidence type="ECO:0000259" key="3">
    <source>
        <dbReference type="SMART" id="SM01293"/>
    </source>
</evidence>
<dbReference type="InterPro" id="IPR012486">
    <property type="entry name" value="Far11/STRP_N"/>
</dbReference>
<proteinExistence type="predicted"/>
<feature type="compositionally biased region" description="Pro residues" evidence="1">
    <location>
        <begin position="64"/>
        <end position="80"/>
    </location>
</feature>
<dbReference type="InterPro" id="IPR040185">
    <property type="entry name" value="Far11/STRP"/>
</dbReference>
<evidence type="ECO:0000313" key="4">
    <source>
        <dbReference type="EMBL" id="KAJ8988042.1"/>
    </source>
</evidence>
<feature type="region of interest" description="Disordered" evidence="1">
    <location>
        <begin position="1043"/>
        <end position="1062"/>
    </location>
</feature>
<feature type="region of interest" description="Disordered" evidence="1">
    <location>
        <begin position="667"/>
        <end position="687"/>
    </location>
</feature>
<dbReference type="EMBL" id="JAJGCB010000020">
    <property type="protein sequence ID" value="KAJ8988042.1"/>
    <property type="molecule type" value="Genomic_DNA"/>
</dbReference>
<feature type="compositionally biased region" description="Low complexity" evidence="1">
    <location>
        <begin position="1140"/>
        <end position="1153"/>
    </location>
</feature>
<feature type="region of interest" description="Disordered" evidence="1">
    <location>
        <begin position="983"/>
        <end position="1008"/>
    </location>
</feature>
<dbReference type="AlphaFoldDB" id="A0AAN6EMF0"/>
<feature type="region of interest" description="Disordered" evidence="1">
    <location>
        <begin position="1"/>
        <end position="89"/>
    </location>
</feature>
<evidence type="ECO:0000256" key="1">
    <source>
        <dbReference type="SAM" id="MobiDB-lite"/>
    </source>
</evidence>
<feature type="compositionally biased region" description="Low complexity" evidence="1">
    <location>
        <begin position="998"/>
        <end position="1007"/>
    </location>
</feature>
<dbReference type="PANTHER" id="PTHR13239:SF4">
    <property type="entry name" value="AT25231P"/>
    <property type="match status" value="1"/>
</dbReference>
<dbReference type="SMART" id="SM01293">
    <property type="entry name" value="DUF3402"/>
    <property type="match status" value="1"/>
</dbReference>
<dbReference type="PANTHER" id="PTHR13239">
    <property type="entry name" value="PROTEIN REQUIRED FOR HYPHAL ANASTOMOSIS HAM-2"/>
    <property type="match status" value="1"/>
</dbReference>
<feature type="compositionally biased region" description="Basic residues" evidence="1">
    <location>
        <begin position="983"/>
        <end position="993"/>
    </location>
</feature>
<dbReference type="GO" id="GO:0005829">
    <property type="term" value="C:cytosol"/>
    <property type="evidence" value="ECO:0007669"/>
    <property type="project" value="TreeGrafter"/>
</dbReference>
<feature type="domain" description="Far11/STRP N-terminal" evidence="2">
    <location>
        <begin position="106"/>
        <end position="432"/>
    </location>
</feature>
<feature type="compositionally biased region" description="Pro residues" evidence="1">
    <location>
        <begin position="43"/>
        <end position="56"/>
    </location>
</feature>
<feature type="region of interest" description="Disordered" evidence="1">
    <location>
        <begin position="772"/>
        <end position="842"/>
    </location>
</feature>
<dbReference type="SMART" id="SM01292">
    <property type="entry name" value="N1221"/>
    <property type="match status" value="1"/>
</dbReference>
<accession>A0AAN6EMF0</accession>
<comment type="caution">
    <text evidence="4">The sequence shown here is derived from an EMBL/GenBank/DDBJ whole genome shotgun (WGS) entry which is preliminary data.</text>
</comment>
<feature type="compositionally biased region" description="Polar residues" evidence="1">
    <location>
        <begin position="22"/>
        <end position="33"/>
    </location>
</feature>